<proteinExistence type="predicted"/>
<comment type="caution">
    <text evidence="1">The sequence shown here is derived from an EMBL/GenBank/DDBJ whole genome shotgun (WGS) entry which is preliminary data.</text>
</comment>
<dbReference type="EMBL" id="JABXBU010000003">
    <property type="protein sequence ID" value="KAF8792669.1"/>
    <property type="molecule type" value="Genomic_DNA"/>
</dbReference>
<dbReference type="Proteomes" id="UP000807504">
    <property type="component" value="Unassembled WGS sequence"/>
</dbReference>
<name>A0A8T0FSK5_ARGBR</name>
<gene>
    <name evidence="1" type="ORF">HNY73_004240</name>
</gene>
<protein>
    <submittedName>
        <fullName evidence="1">Uncharacterized protein</fullName>
    </submittedName>
</protein>
<sequence>MNKSDTYAETLYQIKRRYEDASLNIFKERENRAKPIGYFSSKEGNKSFAYTCQGNTASVVQRVGNDVVKADEKAIASQICTIM</sequence>
<keyword evidence="2" id="KW-1185">Reference proteome</keyword>
<reference evidence="1" key="2">
    <citation type="submission" date="2020-06" db="EMBL/GenBank/DDBJ databases">
        <authorList>
            <person name="Sheffer M."/>
        </authorList>
    </citation>
    <scope>NUCLEOTIDE SEQUENCE</scope>
</reference>
<dbReference type="AlphaFoldDB" id="A0A8T0FSK5"/>
<organism evidence="1 2">
    <name type="scientific">Argiope bruennichi</name>
    <name type="common">Wasp spider</name>
    <name type="synonym">Aranea bruennichi</name>
    <dbReference type="NCBI Taxonomy" id="94029"/>
    <lineage>
        <taxon>Eukaryota</taxon>
        <taxon>Metazoa</taxon>
        <taxon>Ecdysozoa</taxon>
        <taxon>Arthropoda</taxon>
        <taxon>Chelicerata</taxon>
        <taxon>Arachnida</taxon>
        <taxon>Araneae</taxon>
        <taxon>Araneomorphae</taxon>
        <taxon>Entelegynae</taxon>
        <taxon>Araneoidea</taxon>
        <taxon>Araneidae</taxon>
        <taxon>Argiope</taxon>
    </lineage>
</organism>
<reference evidence="1" key="1">
    <citation type="journal article" date="2020" name="bioRxiv">
        <title>Chromosome-level reference genome of the European wasp spider Argiope bruennichi: a resource for studies on range expansion and evolutionary adaptation.</title>
        <authorList>
            <person name="Sheffer M.M."/>
            <person name="Hoppe A."/>
            <person name="Krehenwinkel H."/>
            <person name="Uhl G."/>
            <person name="Kuss A.W."/>
            <person name="Jensen L."/>
            <person name="Jensen C."/>
            <person name="Gillespie R.G."/>
            <person name="Hoff K.J."/>
            <person name="Prost S."/>
        </authorList>
    </citation>
    <scope>NUCLEOTIDE SEQUENCE</scope>
</reference>
<evidence type="ECO:0000313" key="1">
    <source>
        <dbReference type="EMBL" id="KAF8792669.1"/>
    </source>
</evidence>
<evidence type="ECO:0000313" key="2">
    <source>
        <dbReference type="Proteomes" id="UP000807504"/>
    </source>
</evidence>
<accession>A0A8T0FSK5</accession>